<dbReference type="EMBL" id="CP003379">
    <property type="protein sequence ID" value="AFL86906.1"/>
    <property type="molecule type" value="Genomic_DNA"/>
</dbReference>
<proteinExistence type="predicted"/>
<feature type="region of interest" description="Disordered" evidence="1">
    <location>
        <begin position="15"/>
        <end position="66"/>
    </location>
</feature>
<accession>I3ZCD8</accession>
<organism evidence="2 3">
    <name type="scientific">Terriglobus roseus (strain DSM 18391 / NRRL B-41598 / KBS 63)</name>
    <dbReference type="NCBI Taxonomy" id="926566"/>
    <lineage>
        <taxon>Bacteria</taxon>
        <taxon>Pseudomonadati</taxon>
        <taxon>Acidobacteriota</taxon>
        <taxon>Terriglobia</taxon>
        <taxon>Terriglobales</taxon>
        <taxon>Acidobacteriaceae</taxon>
        <taxon>Terriglobus</taxon>
    </lineage>
</organism>
<keyword evidence="3" id="KW-1185">Reference proteome</keyword>
<evidence type="ECO:0000256" key="1">
    <source>
        <dbReference type="SAM" id="MobiDB-lite"/>
    </source>
</evidence>
<feature type="compositionally biased region" description="Basic and acidic residues" evidence="1">
    <location>
        <begin position="45"/>
        <end position="66"/>
    </location>
</feature>
<reference evidence="2 3" key="1">
    <citation type="submission" date="2012-06" db="EMBL/GenBank/DDBJ databases">
        <title>Complete genome of Terriglobus roseus DSM 18391.</title>
        <authorList>
            <consortium name="US DOE Joint Genome Institute (JGI-PGF)"/>
            <person name="Lucas S."/>
            <person name="Copeland A."/>
            <person name="Lapidus A."/>
            <person name="Glavina del Rio T."/>
            <person name="Dalin E."/>
            <person name="Tice H."/>
            <person name="Bruce D."/>
            <person name="Goodwin L."/>
            <person name="Pitluck S."/>
            <person name="Peters L."/>
            <person name="Mikhailova N."/>
            <person name="Munk A.C.C."/>
            <person name="Kyrpides N."/>
            <person name="Mavromatis K."/>
            <person name="Ivanova N."/>
            <person name="Brettin T."/>
            <person name="Detter J.C."/>
            <person name="Han C."/>
            <person name="Larimer F."/>
            <person name="Land M."/>
            <person name="Hauser L."/>
            <person name="Markowitz V."/>
            <person name="Cheng J.-F."/>
            <person name="Hugenholtz P."/>
            <person name="Woyke T."/>
            <person name="Wu D."/>
            <person name="Brambilla E."/>
            <person name="Klenk H.-P."/>
            <person name="Eisen J.A."/>
        </authorList>
    </citation>
    <scope>NUCLEOTIDE SEQUENCE [LARGE SCALE GENOMIC DNA]</scope>
    <source>
        <strain evidence="3">DSM 18391 / NRRL B-41598 / KBS 63</strain>
    </source>
</reference>
<evidence type="ECO:0000313" key="2">
    <source>
        <dbReference type="EMBL" id="AFL86906.1"/>
    </source>
</evidence>
<dbReference type="AlphaFoldDB" id="I3ZCD8"/>
<gene>
    <name evidence="2" type="ordered locus">Terro_0566</name>
</gene>
<protein>
    <submittedName>
        <fullName evidence="2">Uncharacterized protein</fullName>
    </submittedName>
</protein>
<dbReference type="STRING" id="926566.Terro_0566"/>
<dbReference type="KEGG" id="trs:Terro_0566"/>
<name>I3ZCD8_TERRK</name>
<sequence>MINLKQLERGDKLYQRYDDDHSGGGGGWSKEDVPHIAPRQQAPETESRSDVIERLKEEKRRREKKP</sequence>
<evidence type="ECO:0000313" key="3">
    <source>
        <dbReference type="Proteomes" id="UP000006056"/>
    </source>
</evidence>
<dbReference type="Proteomes" id="UP000006056">
    <property type="component" value="Chromosome"/>
</dbReference>
<dbReference type="HOGENOM" id="CLU_2829808_0_0_0"/>
<dbReference type="RefSeq" id="WP_014784475.1">
    <property type="nucleotide sequence ID" value="NC_018014.1"/>
</dbReference>